<organism evidence="2 3">
    <name type="scientific">Pleurodeles waltl</name>
    <name type="common">Iberian ribbed newt</name>
    <dbReference type="NCBI Taxonomy" id="8319"/>
    <lineage>
        <taxon>Eukaryota</taxon>
        <taxon>Metazoa</taxon>
        <taxon>Chordata</taxon>
        <taxon>Craniata</taxon>
        <taxon>Vertebrata</taxon>
        <taxon>Euteleostomi</taxon>
        <taxon>Amphibia</taxon>
        <taxon>Batrachia</taxon>
        <taxon>Caudata</taxon>
        <taxon>Salamandroidea</taxon>
        <taxon>Salamandridae</taxon>
        <taxon>Pleurodelinae</taxon>
        <taxon>Pleurodeles</taxon>
    </lineage>
</organism>
<evidence type="ECO:0000313" key="2">
    <source>
        <dbReference type="EMBL" id="KAJ1130589.1"/>
    </source>
</evidence>
<keyword evidence="3" id="KW-1185">Reference proteome</keyword>
<accession>A0AAV7PRV5</accession>
<proteinExistence type="predicted"/>
<feature type="compositionally biased region" description="Polar residues" evidence="1">
    <location>
        <begin position="11"/>
        <end position="21"/>
    </location>
</feature>
<name>A0AAV7PRV5_PLEWA</name>
<protein>
    <submittedName>
        <fullName evidence="2">Uncharacterized protein</fullName>
    </submittedName>
</protein>
<dbReference type="EMBL" id="JANPWB010000011">
    <property type="protein sequence ID" value="KAJ1130589.1"/>
    <property type="molecule type" value="Genomic_DNA"/>
</dbReference>
<feature type="region of interest" description="Disordered" evidence="1">
    <location>
        <begin position="1"/>
        <end position="21"/>
    </location>
</feature>
<evidence type="ECO:0000313" key="3">
    <source>
        <dbReference type="Proteomes" id="UP001066276"/>
    </source>
</evidence>
<gene>
    <name evidence="2" type="ORF">NDU88_008940</name>
</gene>
<reference evidence="2" key="1">
    <citation type="journal article" date="2022" name="bioRxiv">
        <title>Sequencing and chromosome-scale assembly of the giantPleurodeles waltlgenome.</title>
        <authorList>
            <person name="Brown T."/>
            <person name="Elewa A."/>
            <person name="Iarovenko S."/>
            <person name="Subramanian E."/>
            <person name="Araus A.J."/>
            <person name="Petzold A."/>
            <person name="Susuki M."/>
            <person name="Suzuki K.-i.T."/>
            <person name="Hayashi T."/>
            <person name="Toyoda A."/>
            <person name="Oliveira C."/>
            <person name="Osipova E."/>
            <person name="Leigh N.D."/>
            <person name="Simon A."/>
            <person name="Yun M.H."/>
        </authorList>
    </citation>
    <scope>NUCLEOTIDE SEQUENCE</scope>
    <source>
        <strain evidence="2">20211129_DDA</strain>
        <tissue evidence="2">Liver</tissue>
    </source>
</reference>
<dbReference type="Proteomes" id="UP001066276">
    <property type="component" value="Chromosome 7"/>
</dbReference>
<dbReference type="AlphaFoldDB" id="A0AAV7PRV5"/>
<comment type="caution">
    <text evidence="2">The sequence shown here is derived from an EMBL/GenBank/DDBJ whole genome shotgun (WGS) entry which is preliminary data.</text>
</comment>
<evidence type="ECO:0000256" key="1">
    <source>
        <dbReference type="SAM" id="MobiDB-lite"/>
    </source>
</evidence>
<sequence>MCTRARGGTAVGSSRNGSLYHTSRPLIYPLLSDREAVCFEQMASINHWRAIKAQQHMALHQAQWHLQEYGRRN</sequence>